<evidence type="ECO:0000256" key="1">
    <source>
        <dbReference type="SAM" id="Phobius"/>
    </source>
</evidence>
<keyword evidence="3" id="KW-1185">Reference proteome</keyword>
<feature type="transmembrane region" description="Helical" evidence="1">
    <location>
        <begin position="77"/>
        <end position="97"/>
    </location>
</feature>
<keyword evidence="1" id="KW-1133">Transmembrane helix</keyword>
<feature type="transmembrane region" description="Helical" evidence="1">
    <location>
        <begin position="12"/>
        <end position="29"/>
    </location>
</feature>
<sequence>MFEAPPRAIRSVLALVYAAALLYQFIVVWDPGELFGAFAASIRAQLAADSATGPDAGSMLSMASEASESAMLQAQDYFWGSVITFTGTFVVAVDLVLQGAKASVWRTVRRLVALAIPPASLFLAGMSGENRLPFALLPESWLPLTLVVALPVVIAWLPEQRTRVFPIQRAWSPAQ</sequence>
<reference evidence="2" key="1">
    <citation type="submission" date="2020-12" db="EMBL/GenBank/DDBJ databases">
        <title>Leucobacter sp. CAS2, isolated from Chromium sludge.</title>
        <authorList>
            <person name="Xu Z."/>
        </authorList>
    </citation>
    <scope>NUCLEOTIDE SEQUENCE</scope>
    <source>
        <strain evidence="2">CSA2</strain>
    </source>
</reference>
<gene>
    <name evidence="2" type="ORF">JD292_00785</name>
</gene>
<feature type="transmembrane region" description="Helical" evidence="1">
    <location>
        <begin position="109"/>
        <end position="128"/>
    </location>
</feature>
<evidence type="ECO:0000313" key="2">
    <source>
        <dbReference type="EMBL" id="MBK0420615.1"/>
    </source>
</evidence>
<protein>
    <submittedName>
        <fullName evidence="2">Uncharacterized protein</fullName>
    </submittedName>
</protein>
<dbReference type="Proteomes" id="UP000618733">
    <property type="component" value="Unassembled WGS sequence"/>
</dbReference>
<keyword evidence="1" id="KW-0472">Membrane</keyword>
<dbReference type="AlphaFoldDB" id="A0A934Q9E1"/>
<feature type="transmembrane region" description="Helical" evidence="1">
    <location>
        <begin position="140"/>
        <end position="157"/>
    </location>
</feature>
<keyword evidence="1" id="KW-0812">Transmembrane</keyword>
<name>A0A934Q9E1_9MICO</name>
<dbReference type="EMBL" id="JAEHOI010000001">
    <property type="protein sequence ID" value="MBK0420615.1"/>
    <property type="molecule type" value="Genomic_DNA"/>
</dbReference>
<dbReference type="RefSeq" id="WP_200130827.1">
    <property type="nucleotide sequence ID" value="NZ_JAEHOI010000001.1"/>
</dbReference>
<comment type="caution">
    <text evidence="2">The sequence shown here is derived from an EMBL/GenBank/DDBJ whole genome shotgun (WGS) entry which is preliminary data.</text>
</comment>
<evidence type="ECO:0000313" key="3">
    <source>
        <dbReference type="Proteomes" id="UP000618733"/>
    </source>
</evidence>
<organism evidence="2 3">
    <name type="scientific">Leucobacter edaphi</name>
    <dbReference type="NCBI Taxonomy" id="2796472"/>
    <lineage>
        <taxon>Bacteria</taxon>
        <taxon>Bacillati</taxon>
        <taxon>Actinomycetota</taxon>
        <taxon>Actinomycetes</taxon>
        <taxon>Micrococcales</taxon>
        <taxon>Microbacteriaceae</taxon>
        <taxon>Leucobacter</taxon>
    </lineage>
</organism>
<proteinExistence type="predicted"/>
<accession>A0A934Q9E1</accession>